<dbReference type="GO" id="GO:0016740">
    <property type="term" value="F:transferase activity"/>
    <property type="evidence" value="ECO:0007669"/>
    <property type="project" value="UniProtKB-KW"/>
</dbReference>
<dbReference type="PROSITE" id="PS51274">
    <property type="entry name" value="GATASE_COBBQ"/>
    <property type="match status" value="1"/>
</dbReference>
<dbReference type="SUPFAM" id="SSF52317">
    <property type="entry name" value="Class I glutamine amidotransferase-like"/>
    <property type="match status" value="1"/>
</dbReference>
<dbReference type="AlphaFoldDB" id="A0A0G1RW27"/>
<dbReference type="GO" id="GO:0140282">
    <property type="term" value="F:carbon-nitrogen ligase activity on lipid II"/>
    <property type="evidence" value="ECO:0007669"/>
    <property type="project" value="UniProtKB-UniRule"/>
</dbReference>
<dbReference type="GO" id="GO:0071555">
    <property type="term" value="P:cell wall organization"/>
    <property type="evidence" value="ECO:0007669"/>
    <property type="project" value="UniProtKB-KW"/>
</dbReference>
<sequence>MKLTLVHLYPKLLNIYGDYGNIIALKYRAEKRGIKLTVRPVEVGEPLKNGSFELLFAGGGQDQQQVTASRDLQKKKMVLRAASDAGVPMLTICGSFQLFGDFFKPFAGPKLKGVGLLPAYTVADKVRKIGNLVIKLNPSLRSTIDNLKSDLLVGFENHSGNTWLKDKSSALGKVVIGHGNNGKDHTEGCRINNVFGCYLHGSLLPKNPHFADHLIKLALTNKYGPVKLKPLNDRLEWQAHRQAVARAKKLAHPLLKYI</sequence>
<organism evidence="4 5">
    <name type="scientific">Candidatus Beckwithbacteria bacterium GW2011_GWB1_47_15</name>
    <dbReference type="NCBI Taxonomy" id="1618371"/>
    <lineage>
        <taxon>Bacteria</taxon>
        <taxon>Candidatus Beckwithiibacteriota</taxon>
    </lineage>
</organism>
<keyword evidence="2" id="KW-0573">Peptidoglycan synthesis</keyword>
<dbReference type="EMBL" id="LCNT01000003">
    <property type="protein sequence ID" value="KKU61347.1"/>
    <property type="molecule type" value="Genomic_DNA"/>
</dbReference>
<dbReference type="GO" id="GO:0009236">
    <property type="term" value="P:cobalamin biosynthetic process"/>
    <property type="evidence" value="ECO:0007669"/>
    <property type="project" value="InterPro"/>
</dbReference>
<keyword evidence="1 2" id="KW-0315">Glutamine amidotransferase</keyword>
<dbReference type="HAMAP" id="MF_02213">
    <property type="entry name" value="Lipid_II_synth_GatD"/>
    <property type="match status" value="1"/>
</dbReference>
<dbReference type="InterPro" id="IPR011698">
    <property type="entry name" value="GATase_3"/>
</dbReference>
<comment type="function">
    <text evidence="2">The lipid II isoglutaminyl synthase complex catalyzes the formation of alpha-D-isoglutamine in the cell wall lipid II stem peptide. The GatD subunit catalyzes the hydrolysis of glutamine to glutamate and ammonia. The resulting ammonia molecule is channeled to the active site of MurT.</text>
</comment>
<comment type="subunit">
    <text evidence="2">Forms a heterodimer with MurT.</text>
</comment>
<comment type="catalytic activity">
    <reaction evidence="2">
        <text>beta-D-GlcNAc-(1-&gt;4)-Mur2Ac(oyl-L-Ala-gamma-D-Glu-L-Lys-D-Ala-D-Ala)-di-trans,octa-cis-undecaprenyl diphosphate + L-glutamine + ATP + H2O = beta-D-GlcNAc-(1-&gt;4)-Mur2Ac(oyl-L-Ala-D-isoglutaminyl-L-Lys-D-Ala-D-Ala)-di-trans,octa-cis-undecaprenyl diphosphate + L-glutamate + ADP + phosphate + H(+)</text>
        <dbReference type="Rhea" id="RHEA:57928"/>
        <dbReference type="ChEBI" id="CHEBI:15377"/>
        <dbReference type="ChEBI" id="CHEBI:15378"/>
        <dbReference type="ChEBI" id="CHEBI:29985"/>
        <dbReference type="ChEBI" id="CHEBI:30616"/>
        <dbReference type="ChEBI" id="CHEBI:43474"/>
        <dbReference type="ChEBI" id="CHEBI:58359"/>
        <dbReference type="ChEBI" id="CHEBI:60033"/>
        <dbReference type="ChEBI" id="CHEBI:62233"/>
        <dbReference type="ChEBI" id="CHEBI:456216"/>
        <dbReference type="EC" id="6.3.5.13"/>
    </reaction>
</comment>
<name>A0A0G1RW27_9BACT</name>
<dbReference type="GO" id="GO:0009252">
    <property type="term" value="P:peptidoglycan biosynthetic process"/>
    <property type="evidence" value="ECO:0007669"/>
    <property type="project" value="UniProtKB-UniRule"/>
</dbReference>
<evidence type="ECO:0000256" key="1">
    <source>
        <dbReference type="ARBA" id="ARBA00022962"/>
    </source>
</evidence>
<comment type="catalytic activity">
    <reaction evidence="2">
        <text>L-glutamine + H2O = L-glutamate + NH4(+)</text>
        <dbReference type="Rhea" id="RHEA:15889"/>
        <dbReference type="ChEBI" id="CHEBI:15377"/>
        <dbReference type="ChEBI" id="CHEBI:28938"/>
        <dbReference type="ChEBI" id="CHEBI:29985"/>
        <dbReference type="ChEBI" id="CHEBI:58359"/>
        <dbReference type="EC" id="3.5.1.2"/>
    </reaction>
</comment>
<keyword evidence="2" id="KW-0961">Cell wall biogenesis/degradation</keyword>
<reference evidence="4 5" key="1">
    <citation type="journal article" date="2015" name="Nature">
        <title>rRNA introns, odd ribosomes, and small enigmatic genomes across a large radiation of phyla.</title>
        <authorList>
            <person name="Brown C.T."/>
            <person name="Hug L.A."/>
            <person name="Thomas B.C."/>
            <person name="Sharon I."/>
            <person name="Castelle C.J."/>
            <person name="Singh A."/>
            <person name="Wilkins M.J."/>
            <person name="Williams K.H."/>
            <person name="Banfield J.F."/>
        </authorList>
    </citation>
    <scope>NUCLEOTIDE SEQUENCE [LARGE SCALE GENOMIC DNA]</scope>
</reference>
<comment type="similarity">
    <text evidence="2">Belongs to the CobB/CobQ family. GatD subfamily.</text>
</comment>
<keyword evidence="4" id="KW-0808">Transferase</keyword>
<feature type="binding site" evidence="2">
    <location>
        <position position="127"/>
    </location>
    <ligand>
        <name>substrate</name>
    </ligand>
</feature>
<evidence type="ECO:0000313" key="4">
    <source>
        <dbReference type="EMBL" id="KKU61347.1"/>
    </source>
</evidence>
<dbReference type="CDD" id="cd01750">
    <property type="entry name" value="GATase1_CobQ"/>
    <property type="match status" value="1"/>
</dbReference>
<dbReference type="Proteomes" id="UP000033860">
    <property type="component" value="Unassembled WGS sequence"/>
</dbReference>
<feature type="domain" description="CobB/CobQ-like glutamine amidotransferase" evidence="3">
    <location>
        <begin position="6"/>
        <end position="207"/>
    </location>
</feature>
<dbReference type="InterPro" id="IPR029062">
    <property type="entry name" value="Class_I_gatase-like"/>
</dbReference>
<dbReference type="GO" id="GO:0008360">
    <property type="term" value="P:regulation of cell shape"/>
    <property type="evidence" value="ECO:0007669"/>
    <property type="project" value="UniProtKB-KW"/>
</dbReference>
<feature type="active site" description="Nucleophile" evidence="2">
    <location>
        <position position="93"/>
    </location>
</feature>
<dbReference type="GO" id="GO:0004359">
    <property type="term" value="F:glutaminase activity"/>
    <property type="evidence" value="ECO:0007669"/>
    <property type="project" value="UniProtKB-UniRule"/>
</dbReference>
<evidence type="ECO:0000313" key="5">
    <source>
        <dbReference type="Proteomes" id="UP000033860"/>
    </source>
</evidence>
<evidence type="ECO:0000259" key="3">
    <source>
        <dbReference type="Pfam" id="PF07685"/>
    </source>
</evidence>
<dbReference type="PANTHER" id="PTHR21343">
    <property type="entry name" value="DETHIOBIOTIN SYNTHETASE"/>
    <property type="match status" value="1"/>
</dbReference>
<keyword evidence="2" id="KW-0378">Hydrolase</keyword>
<dbReference type="InterPro" id="IPR043702">
    <property type="entry name" value="Lipid_II_synth_GatD"/>
</dbReference>
<dbReference type="PANTHER" id="PTHR21343:SF9">
    <property type="entry name" value="LIPID II ISOGLUTAMINYL SYNTHASE (GLUTAMINE-HYDROLYZING) SUBUNIT GATD"/>
    <property type="match status" value="1"/>
</dbReference>
<accession>A0A0G1RW27</accession>
<dbReference type="PATRIC" id="fig|1618371.3.peg.395"/>
<keyword evidence="2" id="KW-0436">Ligase</keyword>
<dbReference type="UniPathway" id="UPA00219"/>
<dbReference type="EC" id="6.3.5.13" evidence="2"/>
<dbReference type="Gene3D" id="3.40.50.880">
    <property type="match status" value="1"/>
</dbReference>
<proteinExistence type="inferred from homology"/>
<comment type="pathway">
    <text evidence="2">Cell wall biogenesis; peptidoglycan biosynthesis.</text>
</comment>
<feature type="active site" evidence="2">
    <location>
        <position position="200"/>
    </location>
</feature>
<keyword evidence="2" id="KW-0133">Cell shape</keyword>
<gene>
    <name evidence="2" type="primary">gatD</name>
    <name evidence="4" type="ORF">UX85_C0003G0006</name>
</gene>
<dbReference type="InterPro" id="IPR033949">
    <property type="entry name" value="CobQ_GATase1"/>
</dbReference>
<protein>
    <recommendedName>
        <fullName evidence="2">Lipid II isoglutaminyl synthase (glutamine-hydrolyzing) subunit GatD</fullName>
        <ecNumber evidence="2">6.3.5.13</ecNumber>
    </recommendedName>
    <alternativeName>
        <fullName evidence="2">Lipid II isoglutaminyl synthase glutaminase subunit</fullName>
        <ecNumber evidence="2">3.5.1.2</ecNumber>
    </alternativeName>
</protein>
<comment type="caution">
    <text evidence="4">The sequence shown here is derived from an EMBL/GenBank/DDBJ whole genome shotgun (WGS) entry which is preliminary data.</text>
</comment>
<evidence type="ECO:0000256" key="2">
    <source>
        <dbReference type="HAMAP-Rule" id="MF_02213"/>
    </source>
</evidence>
<dbReference type="Pfam" id="PF07685">
    <property type="entry name" value="GATase_3"/>
    <property type="match status" value="1"/>
</dbReference>
<dbReference type="EC" id="3.5.1.2" evidence="2"/>